<dbReference type="Pfam" id="PF00571">
    <property type="entry name" value="CBS"/>
    <property type="match status" value="2"/>
</dbReference>
<feature type="transmembrane region" description="Helical" evidence="11">
    <location>
        <begin position="63"/>
        <end position="83"/>
    </location>
</feature>
<dbReference type="PROSITE" id="PS51846">
    <property type="entry name" value="CNNM"/>
    <property type="match status" value="1"/>
</dbReference>
<organism evidence="14 15">
    <name type="scientific">Inquilinus limosus MP06</name>
    <dbReference type="NCBI Taxonomy" id="1398085"/>
    <lineage>
        <taxon>Bacteria</taxon>
        <taxon>Pseudomonadati</taxon>
        <taxon>Pseudomonadota</taxon>
        <taxon>Alphaproteobacteria</taxon>
        <taxon>Rhodospirillales</taxon>
        <taxon>Rhodospirillaceae</taxon>
        <taxon>Inquilinus</taxon>
    </lineage>
</organism>
<dbReference type="PANTHER" id="PTHR22777:SF32">
    <property type="entry name" value="UPF0053 INNER MEMBRANE PROTEIN YFJD"/>
    <property type="match status" value="1"/>
</dbReference>
<feature type="domain" description="CBS" evidence="12">
    <location>
        <begin position="278"/>
        <end position="338"/>
    </location>
</feature>
<gene>
    <name evidence="14" type="ORF">P409_24350</name>
</gene>
<evidence type="ECO:0000256" key="6">
    <source>
        <dbReference type="ARBA" id="ARBA00022989"/>
    </source>
</evidence>
<dbReference type="GO" id="GO:0050660">
    <property type="term" value="F:flavin adenine dinucleotide binding"/>
    <property type="evidence" value="ECO:0007669"/>
    <property type="project" value="InterPro"/>
</dbReference>
<dbReference type="InterPro" id="IPR002550">
    <property type="entry name" value="CNNM"/>
</dbReference>
<dbReference type="SMART" id="SM00116">
    <property type="entry name" value="CBS"/>
    <property type="match status" value="2"/>
</dbReference>
<keyword evidence="8 10" id="KW-0472">Membrane</keyword>
<feature type="domain" description="CNNM transmembrane" evidence="13">
    <location>
        <begin position="3"/>
        <end position="191"/>
    </location>
</feature>
<dbReference type="CDD" id="cd04590">
    <property type="entry name" value="CBS_pair_CorC_HlyC_assoc"/>
    <property type="match status" value="1"/>
</dbReference>
<evidence type="ECO:0000256" key="3">
    <source>
        <dbReference type="ARBA" id="ARBA00022475"/>
    </source>
</evidence>
<dbReference type="PANTHER" id="PTHR22777">
    <property type="entry name" value="HEMOLYSIN-RELATED"/>
    <property type="match status" value="1"/>
</dbReference>
<dbReference type="InterPro" id="IPR036318">
    <property type="entry name" value="FAD-bd_PCMH-like_sf"/>
</dbReference>
<evidence type="ECO:0000259" key="13">
    <source>
        <dbReference type="PROSITE" id="PS51846"/>
    </source>
</evidence>
<protein>
    <submittedName>
        <fullName evidence="14">Membrane protein</fullName>
    </submittedName>
</protein>
<dbReference type="AlphaFoldDB" id="A0A0A0D4F8"/>
<dbReference type="RefSeq" id="WP_034844724.1">
    <property type="nucleotide sequence ID" value="NZ_JANX01000408.1"/>
</dbReference>
<dbReference type="InterPro" id="IPR000644">
    <property type="entry name" value="CBS_dom"/>
</dbReference>
<proteinExistence type="inferred from homology"/>
<evidence type="ECO:0000256" key="11">
    <source>
        <dbReference type="SAM" id="Phobius"/>
    </source>
</evidence>
<evidence type="ECO:0000313" key="14">
    <source>
        <dbReference type="EMBL" id="KGM31932.1"/>
    </source>
</evidence>
<dbReference type="Proteomes" id="UP000029995">
    <property type="component" value="Unassembled WGS sequence"/>
</dbReference>
<dbReference type="Gene3D" id="3.10.580.10">
    <property type="entry name" value="CBS-domain"/>
    <property type="match status" value="1"/>
</dbReference>
<dbReference type="EMBL" id="JANX01000408">
    <property type="protein sequence ID" value="KGM31932.1"/>
    <property type="molecule type" value="Genomic_DNA"/>
</dbReference>
<dbReference type="GO" id="GO:0005886">
    <property type="term" value="C:plasma membrane"/>
    <property type="evidence" value="ECO:0007669"/>
    <property type="project" value="UniProtKB-SubCell"/>
</dbReference>
<keyword evidence="6 10" id="KW-1133">Transmembrane helix</keyword>
<reference evidence="14 15" key="1">
    <citation type="submission" date="2014-01" db="EMBL/GenBank/DDBJ databases">
        <title>Genome sequence determination for a cystic fibrosis isolate, Inquilinus limosus.</title>
        <authorList>
            <person name="Pino M."/>
            <person name="Di Conza J."/>
            <person name="Gutkind G."/>
        </authorList>
    </citation>
    <scope>NUCLEOTIDE SEQUENCE [LARGE SCALE GENOMIC DNA]</scope>
    <source>
        <strain evidence="14 15">MP06</strain>
    </source>
</reference>
<keyword evidence="4 10" id="KW-0812">Transmembrane</keyword>
<accession>A0A0A0D4F8</accession>
<dbReference type="PROSITE" id="PS51371">
    <property type="entry name" value="CBS"/>
    <property type="match status" value="2"/>
</dbReference>
<evidence type="ECO:0000256" key="4">
    <source>
        <dbReference type="ARBA" id="ARBA00022692"/>
    </source>
</evidence>
<dbReference type="InterPro" id="IPR044751">
    <property type="entry name" value="Ion_transp-like_CBS"/>
</dbReference>
<dbReference type="SUPFAM" id="SSF56176">
    <property type="entry name" value="FAD-binding/transporter-associated domain-like"/>
    <property type="match status" value="1"/>
</dbReference>
<comment type="similarity">
    <text evidence="2">Belongs to the UPF0053 family. Hemolysin C subfamily.</text>
</comment>
<evidence type="ECO:0000256" key="9">
    <source>
        <dbReference type="PROSITE-ProRule" id="PRU00703"/>
    </source>
</evidence>
<dbReference type="OrthoDB" id="9805314at2"/>
<dbReference type="InterPro" id="IPR016169">
    <property type="entry name" value="FAD-bd_PCMH_sub2"/>
</dbReference>
<evidence type="ECO:0000256" key="1">
    <source>
        <dbReference type="ARBA" id="ARBA00004651"/>
    </source>
</evidence>
<evidence type="ECO:0000256" key="8">
    <source>
        <dbReference type="ARBA" id="ARBA00023136"/>
    </source>
</evidence>
<evidence type="ECO:0000313" key="15">
    <source>
        <dbReference type="Proteomes" id="UP000029995"/>
    </source>
</evidence>
<comment type="subcellular location">
    <subcellularLocation>
        <location evidence="1">Cell membrane</location>
        <topology evidence="1">Multi-pass membrane protein</topology>
    </subcellularLocation>
</comment>
<dbReference type="Pfam" id="PF03471">
    <property type="entry name" value="CorC_HlyC"/>
    <property type="match status" value="1"/>
</dbReference>
<feature type="transmembrane region" description="Helical" evidence="11">
    <location>
        <begin position="6"/>
        <end position="26"/>
    </location>
</feature>
<evidence type="ECO:0000256" key="2">
    <source>
        <dbReference type="ARBA" id="ARBA00006446"/>
    </source>
</evidence>
<feature type="domain" description="CBS" evidence="12">
    <location>
        <begin position="210"/>
        <end position="270"/>
    </location>
</feature>
<keyword evidence="7 9" id="KW-0129">CBS domain</keyword>
<dbReference type="Pfam" id="PF01595">
    <property type="entry name" value="CNNM"/>
    <property type="match status" value="1"/>
</dbReference>
<dbReference type="SMART" id="SM01091">
    <property type="entry name" value="CorC_HlyC"/>
    <property type="match status" value="1"/>
</dbReference>
<feature type="transmembrane region" description="Helical" evidence="11">
    <location>
        <begin position="89"/>
        <end position="110"/>
    </location>
</feature>
<keyword evidence="3" id="KW-1003">Cell membrane</keyword>
<evidence type="ECO:0000259" key="12">
    <source>
        <dbReference type="PROSITE" id="PS51371"/>
    </source>
</evidence>
<dbReference type="FunFam" id="3.10.580.10:FF:000002">
    <property type="entry name" value="Magnesium/cobalt efflux protein CorC"/>
    <property type="match status" value="1"/>
</dbReference>
<name>A0A0A0D4F8_9PROT</name>
<sequence>MSDDLVLLLNLAGIVVLLVISAFFSGSETALTAASRARMHQLETHGLKRAGIVNRLREQKERLIGALLLGNTLVNILASAIATSFLTTLLGASAVPVATVVMTALILVFAEVLPKTYAITHADRAALSLAPLVRGVVRLLGPVVRLVNWIVRGVLRLFGADPSRVGLADYVDELRGAIELHRGSEAEVAQERQMLRSILDLGDVYVSEIMTHRRSVEAIDAELTPREVVSAMLNSPHTRMPLCQGGLENIVGVLHAKDVLRALQAAGGDPDRLDIRRIATRPWFIPDTTSLLDQLHAFRTRREHFAIVVDEYGDLKGVVTLEDILEEIVGDIVDEHDLPVAGVRPQANGSFLVDGTVTIRDLNRRFEWRLPDDEASTIAGLVLHEARHLPEVGQAFTFHGFRFEILRRQRNQITAVRVTPPAEVEPDES</sequence>
<dbReference type="SUPFAM" id="SSF54631">
    <property type="entry name" value="CBS-domain pair"/>
    <property type="match status" value="1"/>
</dbReference>
<evidence type="ECO:0000256" key="5">
    <source>
        <dbReference type="ARBA" id="ARBA00022737"/>
    </source>
</evidence>
<dbReference type="InterPro" id="IPR046342">
    <property type="entry name" value="CBS_dom_sf"/>
</dbReference>
<evidence type="ECO:0000256" key="10">
    <source>
        <dbReference type="PROSITE-ProRule" id="PRU01193"/>
    </source>
</evidence>
<dbReference type="InterPro" id="IPR005170">
    <property type="entry name" value="Transptr-assoc_dom"/>
</dbReference>
<dbReference type="Gene3D" id="3.30.465.10">
    <property type="match status" value="1"/>
</dbReference>
<keyword evidence="5" id="KW-0677">Repeat</keyword>
<comment type="caution">
    <text evidence="14">The sequence shown here is derived from an EMBL/GenBank/DDBJ whole genome shotgun (WGS) entry which is preliminary data.</text>
</comment>
<evidence type="ECO:0000256" key="7">
    <source>
        <dbReference type="ARBA" id="ARBA00023122"/>
    </source>
</evidence>